<organism evidence="1 2">
    <name type="scientific">Pseudomonas imrae</name>
    <dbReference type="NCBI Taxonomy" id="2992837"/>
    <lineage>
        <taxon>Bacteria</taxon>
        <taxon>Pseudomonadati</taxon>
        <taxon>Pseudomonadota</taxon>
        <taxon>Gammaproteobacteria</taxon>
        <taxon>Pseudomonadales</taxon>
        <taxon>Pseudomonadaceae</taxon>
        <taxon>Pseudomonas</taxon>
    </lineage>
</organism>
<name>A0ACC7P9C5_9PSED</name>
<dbReference type="EMBL" id="JAPEQY010000002">
    <property type="protein sequence ID" value="MFO2476600.1"/>
    <property type="molecule type" value="Genomic_DNA"/>
</dbReference>
<comment type="caution">
    <text evidence="1">The sequence shown here is derived from an EMBL/GenBank/DDBJ whole genome shotgun (WGS) entry which is preliminary data.</text>
</comment>
<reference evidence="1" key="1">
    <citation type="submission" date="2022-11" db="EMBL/GenBank/DDBJ databases">
        <title>Draft genome sequences of strains of Pseudomonas imrae sp. nov.</title>
        <authorList>
            <person name="Salva Serra F."/>
            <person name="Nimje P."/>
            <person name="Moore E.R.B."/>
            <person name="Marathe N.P."/>
        </authorList>
    </citation>
    <scope>NUCLEOTIDE SEQUENCE</scope>
    <source>
        <strain evidence="1">15FMM2</strain>
    </source>
</reference>
<proteinExistence type="predicted"/>
<evidence type="ECO:0000313" key="2">
    <source>
        <dbReference type="Proteomes" id="UP001637618"/>
    </source>
</evidence>
<keyword evidence="2" id="KW-1185">Reference proteome</keyword>
<sequence>MTRQVNIRQAGRVIAVPEDVTILDAALADGIDYPHGCRSGRCGSCKTRLVSGEVALLDHSRFALSDEETAQGLILACRAIPATDVTVSWCGGDEQVPSHPRRSLNCRVTAIEDVTHDIKHIRLVGEGAKPLDFTAGQYARLTFPSGPSRDYSMASQPGARVLEFHIRRVPGGDASERIHALLKVGDPVLVEGPFGSSYLREQHAGPILCVAGGSGLAPVKGIVETALAHGMKQPIHVYFGARSERDLYFVEHFEGLVRRHPNLAFTPVLSDDSLLTRWRTGFVTDVVARDLDDFDGWKAYVAGPPLMVEAAMQICTAGGLRSEDLHADVFFTPEESSVRG</sequence>
<accession>A0ACC7P9C5</accession>
<evidence type="ECO:0000313" key="1">
    <source>
        <dbReference type="EMBL" id="MFO2476600.1"/>
    </source>
</evidence>
<protein>
    <submittedName>
        <fullName evidence="1">2Fe-2S iron-sulfur cluster-binding protein</fullName>
    </submittedName>
</protein>
<gene>
    <name evidence="1" type="ORF">OOJ96_04175</name>
</gene>
<dbReference type="Proteomes" id="UP001637618">
    <property type="component" value="Unassembled WGS sequence"/>
</dbReference>